<comment type="caution">
    <text evidence="9">The sequence shown here is derived from an EMBL/GenBank/DDBJ whole genome shotgun (WGS) entry which is preliminary data.</text>
</comment>
<dbReference type="GO" id="GO:0005634">
    <property type="term" value="C:nucleus"/>
    <property type="evidence" value="ECO:0007669"/>
    <property type="project" value="UniProtKB-SubCell"/>
</dbReference>
<protein>
    <submittedName>
        <fullName evidence="9">Transcriptional regulatory protein moc3</fullName>
    </submittedName>
</protein>
<dbReference type="PANTHER" id="PTHR37534:SF23">
    <property type="entry name" value="ZN(II)2CYS6 TRANSCRIPTION FACTOR (EUROFUNG)"/>
    <property type="match status" value="1"/>
</dbReference>
<feature type="compositionally biased region" description="Gly residues" evidence="7">
    <location>
        <begin position="635"/>
        <end position="645"/>
    </location>
</feature>
<feature type="region of interest" description="Disordered" evidence="7">
    <location>
        <begin position="1"/>
        <end position="39"/>
    </location>
</feature>
<dbReference type="GO" id="GO:0008270">
    <property type="term" value="F:zinc ion binding"/>
    <property type="evidence" value="ECO:0007669"/>
    <property type="project" value="InterPro"/>
</dbReference>
<feature type="region of interest" description="Disordered" evidence="7">
    <location>
        <begin position="113"/>
        <end position="133"/>
    </location>
</feature>
<reference evidence="9" key="1">
    <citation type="submission" date="2022-07" db="EMBL/GenBank/DDBJ databases">
        <title>Fungi with potential for degradation of polypropylene.</title>
        <authorList>
            <person name="Gostincar C."/>
        </authorList>
    </citation>
    <scope>NUCLEOTIDE SEQUENCE</scope>
    <source>
        <strain evidence="9">EXF-13308</strain>
    </source>
</reference>
<sequence>MEAAEDAHDSMPAEKRVEPPSPSGASKENQLPKKANVRKRTKTGCLTCRKRRIKCDEGKPTCNNCIKSKRQCEGYNTRVVFKEPLGTFQGGPFGPIMYRAGPTEALINAQLSSSQAKSSSSQGPLPIIAPKPPPVDLGIASSYQYGQPYPAQPRSASAAHINLAQGSYGSQRDAQGDSFAPPEPSQVNHSRDHLSNFQPAPSIHNVNDQFQEHAHPLVRRQSAFARIERPLQWTHPDDIYIRSQNTLPVAQDGEYWYSDDDASMVDSDDEALSDSHAAHLESNDLGIIVARKLHAPLDLFGTQMRSFHAFAEDNVLASYMPSSTNSPLNDSQTAAIFWYFVNVTGPAMSLYERHPFDPTPMFQGQPVPKARQHIWTYVFPIISLNHPALLQAMLALGSLQMAKLQGVPATASMKHYHLSIRRIAKNYQSTNRRCQPATLAATLLLGFYEVWNSDHEKWCKHMWGARAILREIPLRQMTASILAIKRSRHGNPDPLGDQEQQRIFTPDQSASAENDMDYVDVNLLSQLSGRPVSYEEDYATRASRRLYTERDLEDYAHLSDLFWWYCKMDVYQSFLGGTPLFMEYEAWSQCIPRAPIGRIDAIYGTFDHLMVLLGRLASFSSKDLSRKRKARTQEGGPGGPGGPGQGNSPPMFVGMFPARGHFTVPTGFSPPRDTSPQSDGNEDIDLEARTAAALREWEGIRQAFEIFQARLGPDFDPMGPEYEPPRPSPFGPAQTYRTYSIAGIWMNYYMGMIALYRAHPSMPPFAMVAAGMAARTTAPYAIALGRIAAGLAEDCSTVHAVSTLVGAAFIESCFCMFVAAVQYQDAAQRHWTVRRLHDIARLTGWQSARQIANGCEAAWLKAAALGRGPPYERDPTLEIRTRESVWANPRRIDARIQELSTDDGKRVVLARSEQAHYALGLLSVEQDLERLDLREAA</sequence>
<dbReference type="AlphaFoldDB" id="A0AA38RGR8"/>
<dbReference type="GO" id="GO:0045944">
    <property type="term" value="P:positive regulation of transcription by RNA polymerase II"/>
    <property type="evidence" value="ECO:0007669"/>
    <property type="project" value="TreeGrafter"/>
</dbReference>
<comment type="subcellular location">
    <subcellularLocation>
        <location evidence="1">Nucleus</location>
    </subcellularLocation>
</comment>
<dbReference type="Gene3D" id="4.10.240.10">
    <property type="entry name" value="Zn(2)-C6 fungal-type DNA-binding domain"/>
    <property type="match status" value="1"/>
</dbReference>
<dbReference type="GO" id="GO:0000976">
    <property type="term" value="F:transcription cis-regulatory region binding"/>
    <property type="evidence" value="ECO:0007669"/>
    <property type="project" value="TreeGrafter"/>
</dbReference>
<keyword evidence="3" id="KW-0805">Transcription regulation</keyword>
<dbReference type="GO" id="GO:0000981">
    <property type="term" value="F:DNA-binding transcription factor activity, RNA polymerase II-specific"/>
    <property type="evidence" value="ECO:0007669"/>
    <property type="project" value="InterPro"/>
</dbReference>
<dbReference type="SUPFAM" id="SSF57701">
    <property type="entry name" value="Zn2/Cys6 DNA-binding domain"/>
    <property type="match status" value="1"/>
</dbReference>
<dbReference type="SMART" id="SM00066">
    <property type="entry name" value="GAL4"/>
    <property type="match status" value="1"/>
</dbReference>
<evidence type="ECO:0000313" key="9">
    <source>
        <dbReference type="EMBL" id="KAJ9131566.1"/>
    </source>
</evidence>
<accession>A0AA38RGR8</accession>
<keyword evidence="4" id="KW-0238">DNA-binding</keyword>
<keyword evidence="5" id="KW-0804">Transcription</keyword>
<evidence type="ECO:0000256" key="7">
    <source>
        <dbReference type="SAM" id="MobiDB-lite"/>
    </source>
</evidence>
<dbReference type="InterPro" id="IPR021858">
    <property type="entry name" value="Fun_TF"/>
</dbReference>
<dbReference type="Pfam" id="PF00172">
    <property type="entry name" value="Zn_clus"/>
    <property type="match status" value="1"/>
</dbReference>
<feature type="region of interest" description="Disordered" evidence="7">
    <location>
        <begin position="624"/>
        <end position="650"/>
    </location>
</feature>
<keyword evidence="2" id="KW-0862">Zinc</keyword>
<dbReference type="EMBL" id="JANBVO010000067">
    <property type="protein sequence ID" value="KAJ9131566.1"/>
    <property type="molecule type" value="Genomic_DNA"/>
</dbReference>
<evidence type="ECO:0000313" key="10">
    <source>
        <dbReference type="Proteomes" id="UP001174694"/>
    </source>
</evidence>
<proteinExistence type="predicted"/>
<evidence type="ECO:0000256" key="2">
    <source>
        <dbReference type="ARBA" id="ARBA00022833"/>
    </source>
</evidence>
<dbReference type="CDD" id="cd00067">
    <property type="entry name" value="GAL4"/>
    <property type="match status" value="1"/>
</dbReference>
<name>A0AA38RGR8_9PEZI</name>
<evidence type="ECO:0000259" key="8">
    <source>
        <dbReference type="PROSITE" id="PS50048"/>
    </source>
</evidence>
<dbReference type="PANTHER" id="PTHR37534">
    <property type="entry name" value="TRANSCRIPTIONAL ACTIVATOR PROTEIN UGA3"/>
    <property type="match status" value="1"/>
</dbReference>
<keyword evidence="6" id="KW-0539">Nucleus</keyword>
<dbReference type="PROSITE" id="PS50048">
    <property type="entry name" value="ZN2_CY6_FUNGAL_2"/>
    <property type="match status" value="1"/>
</dbReference>
<gene>
    <name evidence="9" type="ORF">NKR23_g11696</name>
</gene>
<keyword evidence="10" id="KW-1185">Reference proteome</keyword>
<dbReference type="InterPro" id="IPR036864">
    <property type="entry name" value="Zn2-C6_fun-type_DNA-bd_sf"/>
</dbReference>
<evidence type="ECO:0000256" key="3">
    <source>
        <dbReference type="ARBA" id="ARBA00023015"/>
    </source>
</evidence>
<evidence type="ECO:0000256" key="6">
    <source>
        <dbReference type="ARBA" id="ARBA00023242"/>
    </source>
</evidence>
<organism evidence="9 10">
    <name type="scientific">Pleurostoma richardsiae</name>
    <dbReference type="NCBI Taxonomy" id="41990"/>
    <lineage>
        <taxon>Eukaryota</taxon>
        <taxon>Fungi</taxon>
        <taxon>Dikarya</taxon>
        <taxon>Ascomycota</taxon>
        <taxon>Pezizomycotina</taxon>
        <taxon>Sordariomycetes</taxon>
        <taxon>Sordariomycetidae</taxon>
        <taxon>Calosphaeriales</taxon>
        <taxon>Pleurostomataceae</taxon>
        <taxon>Pleurostoma</taxon>
    </lineage>
</organism>
<feature type="compositionally biased region" description="Basic and acidic residues" evidence="7">
    <location>
        <begin position="1"/>
        <end position="18"/>
    </location>
</feature>
<dbReference type="Proteomes" id="UP001174694">
    <property type="component" value="Unassembled WGS sequence"/>
</dbReference>
<feature type="compositionally biased region" description="Low complexity" evidence="7">
    <location>
        <begin position="113"/>
        <end position="126"/>
    </location>
</feature>
<evidence type="ECO:0000256" key="5">
    <source>
        <dbReference type="ARBA" id="ARBA00023163"/>
    </source>
</evidence>
<dbReference type="InterPro" id="IPR001138">
    <property type="entry name" value="Zn2Cys6_DnaBD"/>
</dbReference>
<dbReference type="Pfam" id="PF11951">
    <property type="entry name" value="Fungal_trans_2"/>
    <property type="match status" value="1"/>
</dbReference>
<feature type="domain" description="Zn(2)-C6 fungal-type" evidence="8">
    <location>
        <begin position="44"/>
        <end position="72"/>
    </location>
</feature>
<dbReference type="PROSITE" id="PS00463">
    <property type="entry name" value="ZN2_CY6_FUNGAL_1"/>
    <property type="match status" value="1"/>
</dbReference>
<feature type="region of interest" description="Disordered" evidence="7">
    <location>
        <begin position="167"/>
        <end position="203"/>
    </location>
</feature>
<evidence type="ECO:0000256" key="1">
    <source>
        <dbReference type="ARBA" id="ARBA00004123"/>
    </source>
</evidence>
<evidence type="ECO:0000256" key="4">
    <source>
        <dbReference type="ARBA" id="ARBA00023125"/>
    </source>
</evidence>